<organism evidence="1 2">
    <name type="scientific">Elysia chlorotica</name>
    <name type="common">Eastern emerald elysia</name>
    <name type="synonym">Sea slug</name>
    <dbReference type="NCBI Taxonomy" id="188477"/>
    <lineage>
        <taxon>Eukaryota</taxon>
        <taxon>Metazoa</taxon>
        <taxon>Spiralia</taxon>
        <taxon>Lophotrochozoa</taxon>
        <taxon>Mollusca</taxon>
        <taxon>Gastropoda</taxon>
        <taxon>Heterobranchia</taxon>
        <taxon>Euthyneura</taxon>
        <taxon>Panpulmonata</taxon>
        <taxon>Sacoglossa</taxon>
        <taxon>Placobranchoidea</taxon>
        <taxon>Plakobranchidae</taxon>
        <taxon>Elysia</taxon>
    </lineage>
</organism>
<comment type="caution">
    <text evidence="1">The sequence shown here is derived from an EMBL/GenBank/DDBJ whole genome shotgun (WGS) entry which is preliminary data.</text>
</comment>
<gene>
    <name evidence="1" type="ORF">EGW08_009612</name>
</gene>
<reference evidence="1 2" key="1">
    <citation type="submission" date="2019-01" db="EMBL/GenBank/DDBJ databases">
        <title>A draft genome assembly of the solar-powered sea slug Elysia chlorotica.</title>
        <authorList>
            <person name="Cai H."/>
            <person name="Li Q."/>
            <person name="Fang X."/>
            <person name="Li J."/>
            <person name="Curtis N.E."/>
            <person name="Altenburger A."/>
            <person name="Shibata T."/>
            <person name="Feng M."/>
            <person name="Maeda T."/>
            <person name="Schwartz J.A."/>
            <person name="Shigenobu S."/>
            <person name="Lundholm N."/>
            <person name="Nishiyama T."/>
            <person name="Yang H."/>
            <person name="Hasebe M."/>
            <person name="Li S."/>
            <person name="Pierce S.K."/>
            <person name="Wang J."/>
        </authorList>
    </citation>
    <scope>NUCLEOTIDE SEQUENCE [LARGE SCALE GENOMIC DNA]</scope>
    <source>
        <strain evidence="1">EC2010</strain>
        <tissue evidence="1">Whole organism of an adult</tissue>
    </source>
</reference>
<protein>
    <submittedName>
        <fullName evidence="1">Uncharacterized protein</fullName>
    </submittedName>
</protein>
<accession>A0A433TLY7</accession>
<dbReference type="EMBL" id="RQTK01000278">
    <property type="protein sequence ID" value="RUS82619.1"/>
    <property type="molecule type" value="Genomic_DNA"/>
</dbReference>
<evidence type="ECO:0000313" key="1">
    <source>
        <dbReference type="EMBL" id="RUS82619.1"/>
    </source>
</evidence>
<evidence type="ECO:0000313" key="2">
    <source>
        <dbReference type="Proteomes" id="UP000271974"/>
    </source>
</evidence>
<dbReference type="AlphaFoldDB" id="A0A433TLY7"/>
<keyword evidence="2" id="KW-1185">Reference proteome</keyword>
<name>A0A433TLY7_ELYCH</name>
<sequence>MASPALVLPPLVYVRQALGKLLLLVEYFIQVICVFIAAQPNAAHVQRSKDLLLQRKVGLVGLWGHIKARSTILFCSHSVHATGAVLGAGTKYLVVSSKGAWSHMTWPGDSFEQWRRSWGMLPDWCWWSPWENSVMKRKF</sequence>
<proteinExistence type="predicted"/>
<dbReference type="Proteomes" id="UP000271974">
    <property type="component" value="Unassembled WGS sequence"/>
</dbReference>